<evidence type="ECO:0000256" key="4">
    <source>
        <dbReference type="ARBA" id="ARBA00022525"/>
    </source>
</evidence>
<dbReference type="Gene3D" id="1.10.238.10">
    <property type="entry name" value="EF-hand"/>
    <property type="match status" value="1"/>
</dbReference>
<evidence type="ECO:0000259" key="14">
    <source>
        <dbReference type="Pfam" id="PF00388"/>
    </source>
</evidence>
<dbReference type="FunFam" id="1.10.238.10:FF:000024">
    <property type="entry name" value="1-phosphatidylinositol 4,5-bisphosphate phosphodiesterase"/>
    <property type="match status" value="1"/>
</dbReference>
<dbReference type="InterPro" id="IPR001192">
    <property type="entry name" value="PI-PLC_fam"/>
</dbReference>
<keyword evidence="13" id="KW-0175">Coiled coil</keyword>
<dbReference type="InterPro" id="IPR011992">
    <property type="entry name" value="EF-hand-dom_pair"/>
</dbReference>
<dbReference type="PROSITE" id="PS50007">
    <property type="entry name" value="PIPLC_X_DOMAIN"/>
    <property type="match status" value="1"/>
</dbReference>
<comment type="subcellular location">
    <subcellularLocation>
        <location evidence="2">Secreted</location>
    </subcellularLocation>
</comment>
<evidence type="ECO:0000256" key="11">
    <source>
        <dbReference type="ARBA" id="ARBA00023224"/>
    </source>
</evidence>
<dbReference type="Gene3D" id="1.20.1230.10">
    <property type="entry name" value="Phospholipase C beta, distal C-terminal domain"/>
    <property type="match status" value="1"/>
</dbReference>
<dbReference type="SUPFAM" id="SSF69989">
    <property type="entry name" value="C-terminal domain of PLC-beta"/>
    <property type="match status" value="1"/>
</dbReference>
<keyword evidence="12" id="KW-0456">Lyase</keyword>
<dbReference type="PANTHER" id="PTHR10336">
    <property type="entry name" value="PHOSPHOINOSITIDE-SPECIFIC PHOSPHOLIPASE C FAMILY PROTEIN"/>
    <property type="match status" value="1"/>
</dbReference>
<dbReference type="SUPFAM" id="SSF47473">
    <property type="entry name" value="EF-hand"/>
    <property type="match status" value="1"/>
</dbReference>
<evidence type="ECO:0000256" key="1">
    <source>
        <dbReference type="ARBA" id="ARBA00000110"/>
    </source>
</evidence>
<dbReference type="AlphaFoldDB" id="A0A8X6P4P0"/>
<dbReference type="SUPFAM" id="SSF50729">
    <property type="entry name" value="PH domain-like"/>
    <property type="match status" value="1"/>
</dbReference>
<keyword evidence="18" id="KW-1185">Reference proteome</keyword>
<evidence type="ECO:0000256" key="3">
    <source>
        <dbReference type="ARBA" id="ARBA00012368"/>
    </source>
</evidence>
<dbReference type="Gene3D" id="2.30.29.240">
    <property type="match status" value="1"/>
</dbReference>
<evidence type="ECO:0000256" key="10">
    <source>
        <dbReference type="ARBA" id="ARBA00023157"/>
    </source>
</evidence>
<evidence type="ECO:0000256" key="7">
    <source>
        <dbReference type="ARBA" id="ARBA00022842"/>
    </source>
</evidence>
<evidence type="ECO:0000256" key="2">
    <source>
        <dbReference type="ARBA" id="ARBA00004613"/>
    </source>
</evidence>
<dbReference type="PANTHER" id="PTHR10336:SF149">
    <property type="entry name" value="1-PHOSPHATIDYLINOSITOL 4,5-BISPHOSPHATE PHOSPHODIESTERASE CLASSES I AND II"/>
    <property type="match status" value="1"/>
</dbReference>
<dbReference type="GO" id="GO:0048015">
    <property type="term" value="P:phosphatidylinositol-mediated signaling"/>
    <property type="evidence" value="ECO:0007669"/>
    <property type="project" value="TreeGrafter"/>
</dbReference>
<keyword evidence="5" id="KW-0479">Metal-binding</keyword>
<dbReference type="GO" id="GO:0005576">
    <property type="term" value="C:extracellular region"/>
    <property type="evidence" value="ECO:0007669"/>
    <property type="project" value="UniProtKB-SubCell"/>
</dbReference>
<evidence type="ECO:0000256" key="13">
    <source>
        <dbReference type="SAM" id="Coils"/>
    </source>
</evidence>
<dbReference type="CDD" id="cd13361">
    <property type="entry name" value="PH_PLC_beta"/>
    <property type="match status" value="1"/>
</dbReference>
<keyword evidence="6" id="KW-0378">Hydrolase</keyword>
<dbReference type="EC" id="3.1.4.11" evidence="3"/>
<dbReference type="InterPro" id="IPR017946">
    <property type="entry name" value="PLC-like_Pdiesterase_TIM-brl"/>
</dbReference>
<keyword evidence="9" id="KW-0443">Lipid metabolism</keyword>
<evidence type="ECO:0000313" key="17">
    <source>
        <dbReference type="EMBL" id="GFT50135.1"/>
    </source>
</evidence>
<evidence type="ECO:0000256" key="6">
    <source>
        <dbReference type="ARBA" id="ARBA00022801"/>
    </source>
</evidence>
<dbReference type="InterPro" id="IPR037862">
    <property type="entry name" value="PLC-beta_PH"/>
</dbReference>
<dbReference type="GO" id="GO:0005737">
    <property type="term" value="C:cytoplasm"/>
    <property type="evidence" value="ECO:0007669"/>
    <property type="project" value="TreeGrafter"/>
</dbReference>
<evidence type="ECO:0000259" key="15">
    <source>
        <dbReference type="Pfam" id="PF17787"/>
    </source>
</evidence>
<comment type="caution">
    <text evidence="17">The sequence shown here is derived from an EMBL/GenBank/DDBJ whole genome shotgun (WGS) entry which is preliminary data.</text>
</comment>
<feature type="domain" description="PLC-beta PH" evidence="15">
    <location>
        <begin position="18"/>
        <end position="146"/>
    </location>
</feature>
<evidence type="ECO:0000259" key="16">
    <source>
        <dbReference type="Pfam" id="PF22631"/>
    </source>
</evidence>
<organism evidence="17 18">
    <name type="scientific">Nephila pilipes</name>
    <name type="common">Giant wood spider</name>
    <name type="synonym">Nephila maculata</name>
    <dbReference type="NCBI Taxonomy" id="299642"/>
    <lineage>
        <taxon>Eukaryota</taxon>
        <taxon>Metazoa</taxon>
        <taxon>Ecdysozoa</taxon>
        <taxon>Arthropoda</taxon>
        <taxon>Chelicerata</taxon>
        <taxon>Arachnida</taxon>
        <taxon>Araneae</taxon>
        <taxon>Araneomorphae</taxon>
        <taxon>Entelegynae</taxon>
        <taxon>Araneoidea</taxon>
        <taxon>Nephilidae</taxon>
        <taxon>Nephila</taxon>
    </lineage>
</organism>
<evidence type="ECO:0000256" key="12">
    <source>
        <dbReference type="ARBA" id="ARBA00023239"/>
    </source>
</evidence>
<comment type="catalytic activity">
    <reaction evidence="1">
        <text>an N-(acyl)-sphingosylphosphoethanolamine = an N-(acyl)-sphingosyl-1,3-cyclic phosphate + ethanolamine</text>
        <dbReference type="Rhea" id="RHEA:60648"/>
        <dbReference type="ChEBI" id="CHEBI:57603"/>
        <dbReference type="ChEBI" id="CHEBI:143891"/>
        <dbReference type="ChEBI" id="CHEBI:143892"/>
    </reaction>
</comment>
<dbReference type="InterPro" id="IPR042531">
    <property type="entry name" value="PLC-beta_C_sf"/>
</dbReference>
<dbReference type="Pfam" id="PF22631">
    <property type="entry name" value="PLCB1-4-like_EFh"/>
    <property type="match status" value="1"/>
</dbReference>
<dbReference type="InterPro" id="IPR053945">
    <property type="entry name" value="PLCB1-4-like_EFh"/>
</dbReference>
<dbReference type="EMBL" id="BMAW01016655">
    <property type="protein sequence ID" value="GFT50135.1"/>
    <property type="molecule type" value="Genomic_DNA"/>
</dbReference>
<dbReference type="GO" id="GO:0051209">
    <property type="term" value="P:release of sequestered calcium ion into cytosol"/>
    <property type="evidence" value="ECO:0007669"/>
    <property type="project" value="TreeGrafter"/>
</dbReference>
<dbReference type="GO" id="GO:0016829">
    <property type="term" value="F:lyase activity"/>
    <property type="evidence" value="ECO:0007669"/>
    <property type="project" value="UniProtKB-KW"/>
</dbReference>
<dbReference type="SUPFAM" id="SSF51695">
    <property type="entry name" value="PLC-like phosphodiesterases"/>
    <property type="match status" value="1"/>
</dbReference>
<evidence type="ECO:0000256" key="9">
    <source>
        <dbReference type="ARBA" id="ARBA00023098"/>
    </source>
</evidence>
<dbReference type="GO" id="GO:0016042">
    <property type="term" value="P:lipid catabolic process"/>
    <property type="evidence" value="ECO:0007669"/>
    <property type="project" value="UniProtKB-KW"/>
</dbReference>
<evidence type="ECO:0000256" key="8">
    <source>
        <dbReference type="ARBA" id="ARBA00022963"/>
    </source>
</evidence>
<evidence type="ECO:0000256" key="5">
    <source>
        <dbReference type="ARBA" id="ARBA00022723"/>
    </source>
</evidence>
<keyword evidence="11" id="KW-0807">Transducer</keyword>
<evidence type="ECO:0000313" key="18">
    <source>
        <dbReference type="Proteomes" id="UP000887013"/>
    </source>
</evidence>
<keyword evidence="8" id="KW-0442">Lipid degradation</keyword>
<name>A0A8X6P4P0_NEPPI</name>
<dbReference type="GO" id="GO:0046488">
    <property type="term" value="P:phosphatidylinositol metabolic process"/>
    <property type="evidence" value="ECO:0007669"/>
    <property type="project" value="TreeGrafter"/>
</dbReference>
<reference evidence="17" key="1">
    <citation type="submission" date="2020-08" db="EMBL/GenBank/DDBJ databases">
        <title>Multicomponent nature underlies the extraordinary mechanical properties of spider dragline silk.</title>
        <authorList>
            <person name="Kono N."/>
            <person name="Nakamura H."/>
            <person name="Mori M."/>
            <person name="Yoshida Y."/>
            <person name="Ohtoshi R."/>
            <person name="Malay A.D."/>
            <person name="Moran D.A.P."/>
            <person name="Tomita M."/>
            <person name="Numata K."/>
            <person name="Arakawa K."/>
        </authorList>
    </citation>
    <scope>NUCLEOTIDE SEQUENCE</scope>
</reference>
<keyword evidence="4" id="KW-0964">Secreted</keyword>
<keyword evidence="10" id="KW-1015">Disulfide bond</keyword>
<dbReference type="Proteomes" id="UP000887013">
    <property type="component" value="Unassembled WGS sequence"/>
</dbReference>
<proteinExistence type="predicted"/>
<dbReference type="GO" id="GO:0046872">
    <property type="term" value="F:metal ion binding"/>
    <property type="evidence" value="ECO:0007669"/>
    <property type="project" value="UniProtKB-KW"/>
</dbReference>
<accession>A0A8X6P4P0</accession>
<dbReference type="GO" id="GO:0007186">
    <property type="term" value="P:G protein-coupled receptor signaling pathway"/>
    <property type="evidence" value="ECO:0007669"/>
    <property type="project" value="TreeGrafter"/>
</dbReference>
<feature type="domain" description="Phosphoinositide phospholipase C beta 1-4-like EF-hand" evidence="16">
    <location>
        <begin position="153"/>
        <end position="222"/>
    </location>
</feature>
<dbReference type="Pfam" id="PF00388">
    <property type="entry name" value="PI-PLC-X"/>
    <property type="match status" value="1"/>
</dbReference>
<feature type="domain" description="Phosphatidylinositol-specific phospholipase C X" evidence="14">
    <location>
        <begin position="322"/>
        <end position="347"/>
    </location>
</feature>
<gene>
    <name evidence="17" type="primary">Plc21C</name>
    <name evidence="17" type="ORF">NPIL_372251</name>
</gene>
<dbReference type="OrthoDB" id="6431654at2759"/>
<protein>
    <recommendedName>
        <fullName evidence="3">phosphoinositide phospholipase C</fullName>
        <ecNumber evidence="3">3.1.4.11</ecNumber>
    </recommendedName>
</protein>
<dbReference type="GO" id="GO:0004435">
    <property type="term" value="F:phosphatidylinositol-4,5-bisphosphate phospholipase C activity"/>
    <property type="evidence" value="ECO:0007669"/>
    <property type="project" value="UniProtKB-EC"/>
</dbReference>
<dbReference type="InterPro" id="IPR000909">
    <property type="entry name" value="PLipase_C_PInositol-sp_X_dom"/>
</dbReference>
<feature type="coiled-coil region" evidence="13">
    <location>
        <begin position="392"/>
        <end position="419"/>
    </location>
</feature>
<dbReference type="Pfam" id="PF17787">
    <property type="entry name" value="PH_14"/>
    <property type="match status" value="1"/>
</dbReference>
<keyword evidence="7" id="KW-0460">Magnesium</keyword>
<sequence>MAGAKSGVHVVQLKPISVPNSLVEGNKFVKWDDDSAVGTPVTLKVDSKGFFLYWTDQNKETEFLEISSVRDIRTGRYARVPKEGKLKDSVTMGPPDIPLEDKTVTVVFGPDLVNISFLNFCCIGREIAQEWTDALMKMAYNLLALNAPATMFLEKLYTKIKLMVDRDGKVPVKNVVKLFAQNREDKKRVEKALELCGVSTGKNDSINPEKFSFENFLSFYRYLIGREEVDAIFERLTGSKKKGMTVDQLVEFLNKEQRDPRLNEILYPYADPARVRELIMQYEPHKSYAQKGLLSVDGFLRYLMGAENVIVAPEKFDHNLDMDQPLSHYFINSSHNTYLTVAELMKRLEAQNKEEMKDLSKKHKDKNELARIKRESHQRLIDQAVAERQRFSSLLDKRKSELERQHQEVRKQLEEERNSAPLFLRQLRGRLYEASQQVAEEELGLVSDRV</sequence>